<dbReference type="Gene3D" id="1.10.287.1490">
    <property type="match status" value="1"/>
</dbReference>
<dbReference type="EMBL" id="KE145357">
    <property type="protein sequence ID" value="EPE34145.1"/>
    <property type="molecule type" value="Genomic_DNA"/>
</dbReference>
<protein>
    <recommendedName>
        <fullName evidence="3">Monopolin complex subunit Csm1/Pcs1 C-terminal domain-containing protein</fullName>
    </recommendedName>
</protein>
<proteinExistence type="predicted"/>
<dbReference type="GeneID" id="19466211"/>
<dbReference type="OMA" id="DYFDCIQ"/>
<feature type="coiled-coil region" evidence="1">
    <location>
        <begin position="217"/>
        <end position="314"/>
    </location>
</feature>
<dbReference type="InterPro" id="IPR038608">
    <property type="entry name" value="Csm1/Pcs1_C_sf"/>
</dbReference>
<organism evidence="4 5">
    <name type="scientific">Glarea lozoyensis (strain ATCC 20868 / MF5171)</name>
    <dbReference type="NCBI Taxonomy" id="1116229"/>
    <lineage>
        <taxon>Eukaryota</taxon>
        <taxon>Fungi</taxon>
        <taxon>Dikarya</taxon>
        <taxon>Ascomycota</taxon>
        <taxon>Pezizomycotina</taxon>
        <taxon>Leotiomycetes</taxon>
        <taxon>Helotiales</taxon>
        <taxon>Helotiaceae</taxon>
        <taxon>Glarea</taxon>
    </lineage>
</organism>
<dbReference type="GO" id="GO:0045144">
    <property type="term" value="P:meiotic sister chromatid segregation"/>
    <property type="evidence" value="ECO:0007669"/>
    <property type="project" value="TreeGrafter"/>
</dbReference>
<dbReference type="InterPro" id="IPR040349">
    <property type="entry name" value="Csm1/Pcs1"/>
</dbReference>
<dbReference type="FunFam" id="3.90.1150.80:FF:000001">
    <property type="entry name" value="Chromosome segregation protein (Pcs1)"/>
    <property type="match status" value="1"/>
</dbReference>
<gene>
    <name evidence="4" type="ORF">GLAREA_07158</name>
</gene>
<dbReference type="PANTHER" id="PTHR28006:SF1">
    <property type="entry name" value="MONOPOLIN COMPLEX SUBUNIT CSM1"/>
    <property type="match status" value="1"/>
</dbReference>
<dbReference type="GO" id="GO:0034506">
    <property type="term" value="C:chromosome, centromeric core domain"/>
    <property type="evidence" value="ECO:0007669"/>
    <property type="project" value="TreeGrafter"/>
</dbReference>
<dbReference type="GO" id="GO:0005730">
    <property type="term" value="C:nucleolus"/>
    <property type="evidence" value="ECO:0007669"/>
    <property type="project" value="TreeGrafter"/>
</dbReference>
<dbReference type="Gene3D" id="3.90.1150.80">
    <property type="match status" value="1"/>
</dbReference>
<feature type="region of interest" description="Disordered" evidence="2">
    <location>
        <begin position="144"/>
        <end position="193"/>
    </location>
</feature>
<feature type="compositionally biased region" description="Polar residues" evidence="2">
    <location>
        <begin position="90"/>
        <end position="99"/>
    </location>
</feature>
<dbReference type="GO" id="GO:1990644">
    <property type="term" value="F:microtubule site clamp"/>
    <property type="evidence" value="ECO:0007669"/>
    <property type="project" value="TreeGrafter"/>
</dbReference>
<dbReference type="GO" id="GO:0051315">
    <property type="term" value="P:attachment of mitotic spindle microtubules to kinetochore"/>
    <property type="evidence" value="ECO:0007669"/>
    <property type="project" value="TreeGrafter"/>
</dbReference>
<dbReference type="GO" id="GO:0072686">
    <property type="term" value="C:mitotic spindle"/>
    <property type="evidence" value="ECO:0007669"/>
    <property type="project" value="TreeGrafter"/>
</dbReference>
<reference evidence="4 5" key="1">
    <citation type="journal article" date="2013" name="BMC Genomics">
        <title>Genomics-driven discovery of the pneumocandin biosynthetic gene cluster in the fungus Glarea lozoyensis.</title>
        <authorList>
            <person name="Chen L."/>
            <person name="Yue Q."/>
            <person name="Zhang X."/>
            <person name="Xiang M."/>
            <person name="Wang C."/>
            <person name="Li S."/>
            <person name="Che Y."/>
            <person name="Ortiz-Lopez F.J."/>
            <person name="Bills G.F."/>
            <person name="Liu X."/>
            <person name="An Z."/>
        </authorList>
    </citation>
    <scope>NUCLEOTIDE SEQUENCE [LARGE SCALE GENOMIC DNA]</scope>
    <source>
        <strain evidence="5">ATCC 20868 / MF5171</strain>
    </source>
</reference>
<dbReference type="AlphaFoldDB" id="S3D8T9"/>
<keyword evidence="1" id="KW-0175">Coiled coil</keyword>
<dbReference type="Pfam" id="PF12539">
    <property type="entry name" value="Csm1"/>
    <property type="match status" value="1"/>
</dbReference>
<evidence type="ECO:0000256" key="2">
    <source>
        <dbReference type="SAM" id="MobiDB-lite"/>
    </source>
</evidence>
<dbReference type="STRING" id="1116229.S3D8T9"/>
<feature type="compositionally biased region" description="Basic residues" evidence="2">
    <location>
        <begin position="1"/>
        <end position="14"/>
    </location>
</feature>
<dbReference type="InterPro" id="IPR020981">
    <property type="entry name" value="Csm1/Pcs1_C"/>
</dbReference>
<dbReference type="eggNOG" id="ENOG502R6WM">
    <property type="taxonomic scope" value="Eukaryota"/>
</dbReference>
<dbReference type="OrthoDB" id="2431049at2759"/>
<dbReference type="Proteomes" id="UP000016922">
    <property type="component" value="Unassembled WGS sequence"/>
</dbReference>
<feature type="compositionally biased region" description="Basic and acidic residues" evidence="2">
    <location>
        <begin position="183"/>
        <end position="193"/>
    </location>
</feature>
<dbReference type="RefSeq" id="XP_008079297.1">
    <property type="nucleotide sequence ID" value="XM_008081106.1"/>
</dbReference>
<evidence type="ECO:0000313" key="5">
    <source>
        <dbReference type="Proteomes" id="UP000016922"/>
    </source>
</evidence>
<dbReference type="PANTHER" id="PTHR28006">
    <property type="entry name" value="MONOPOLIN COMPLEX SUBUNIT CSM1"/>
    <property type="match status" value="1"/>
</dbReference>
<evidence type="ECO:0000259" key="3">
    <source>
        <dbReference type="Pfam" id="PF12539"/>
    </source>
</evidence>
<keyword evidence="5" id="KW-1185">Reference proteome</keyword>
<feature type="region of interest" description="Disordered" evidence="2">
    <location>
        <begin position="1"/>
        <end position="121"/>
    </location>
</feature>
<feature type="domain" description="Monopolin complex subunit Csm1/Pcs1 C-terminal" evidence="3">
    <location>
        <begin position="360"/>
        <end position="444"/>
    </location>
</feature>
<accession>S3D8T9</accession>
<feature type="compositionally biased region" description="Acidic residues" evidence="2">
    <location>
        <begin position="46"/>
        <end position="67"/>
    </location>
</feature>
<evidence type="ECO:0000313" key="4">
    <source>
        <dbReference type="EMBL" id="EPE34145.1"/>
    </source>
</evidence>
<feature type="compositionally biased region" description="Basic residues" evidence="2">
    <location>
        <begin position="104"/>
        <end position="113"/>
    </location>
</feature>
<name>S3D8T9_GLAL2</name>
<dbReference type="KEGG" id="glz:GLAREA_07158"/>
<sequence>MKVTKTKAPARRTSGRLNTNSKAPAAQKKSKRQVLADKTNEQQLSDTEEVDEFAQDQDVVMEIEDTIIEAKPAKTKTTTRKKAPAKIEKSANQTSTADAQITKPKGRPGRKKAAPKEPIIEEPLSAEKVVLESQPVMMDLDESSTEFIEESVSRTAHNGSKARSNSRIRQAPIQRRRAGSASDSERGDPNLRRKLGDITNKYASLHIKYQDLREIGVKEAERNYDRLKNESQEKEKIFNKLIASLNADVAKQAALAKESKALQKKLDAKSNEVLALQAQVTQLTATLAETKTTVKTLESDKKTLTADCKILNAKLTANRAAATSIESATAPKVPGSAMKSGGAIRLMGSVETAQAVQAAQLKENLFSDLTGLIIRDVKREKEEDIFDCIQTNRDGKTLHFKLEVSTENNKEAPCTYVPLLDHDRDRDVMELLPYYLVEEITFKRCDAAGFYARVVKALTQKPN</sequence>
<feature type="compositionally biased region" description="Basic residues" evidence="2">
    <location>
        <begin position="73"/>
        <end position="84"/>
    </location>
</feature>
<dbReference type="HOGENOM" id="CLU_029214_1_0_1"/>
<dbReference type="GO" id="GO:0033551">
    <property type="term" value="C:monopolin complex"/>
    <property type="evidence" value="ECO:0007669"/>
    <property type="project" value="InterPro"/>
</dbReference>
<feature type="compositionally biased region" description="Polar residues" evidence="2">
    <location>
        <begin position="153"/>
        <end position="165"/>
    </location>
</feature>
<evidence type="ECO:0000256" key="1">
    <source>
        <dbReference type="SAM" id="Coils"/>
    </source>
</evidence>
<dbReference type="CDD" id="cd23787">
    <property type="entry name" value="RWD_CSM1"/>
    <property type="match status" value="1"/>
</dbReference>